<dbReference type="Proteomes" id="UP001176429">
    <property type="component" value="Unassembled WGS sequence"/>
</dbReference>
<sequence length="268" mass="29808">MTDEEITLYRARQDAAVLAVARRVAAAFGIKNTATMSWQAMHCLMMDIRTAWYEEGGERADDLFETRLQERHAYFGRQTPFHKDFDAAFYTQVSSRPLHDIEPYLREFCAAHPELQDKLGYGYLADILRAADALKSPAVGRALRLLDQLKSRAARQVAAEQAPAASVLGNPCLAPLTLELADEIATTVGLIKHGRYILGPKKKSALIGFHRALYARGLVTGTVAELNEFFGQRYGVEVRTVLYKQKLAAGDYMALTAAELTARRLMPS</sequence>
<protein>
    <submittedName>
        <fullName evidence="1">Uncharacterized protein</fullName>
    </submittedName>
</protein>
<dbReference type="RefSeq" id="WP_305008756.1">
    <property type="nucleotide sequence ID" value="NZ_JAUQSY010000019.1"/>
</dbReference>
<reference evidence="1" key="1">
    <citation type="submission" date="2023-07" db="EMBL/GenBank/DDBJ databases">
        <authorList>
            <person name="Kim M.K."/>
        </authorList>
    </citation>
    <scope>NUCLEOTIDE SEQUENCE</scope>
    <source>
        <strain evidence="1">ASUV-10-1</strain>
    </source>
</reference>
<dbReference type="EMBL" id="JAUQSY010000019">
    <property type="protein sequence ID" value="MDO7877326.1"/>
    <property type="molecule type" value="Genomic_DNA"/>
</dbReference>
<name>A0ABT9BGD2_9BACT</name>
<organism evidence="1 2">
    <name type="scientific">Hymenobacter aranciens</name>
    <dbReference type="NCBI Taxonomy" id="3063996"/>
    <lineage>
        <taxon>Bacteria</taxon>
        <taxon>Pseudomonadati</taxon>
        <taxon>Bacteroidota</taxon>
        <taxon>Cytophagia</taxon>
        <taxon>Cytophagales</taxon>
        <taxon>Hymenobacteraceae</taxon>
        <taxon>Hymenobacter</taxon>
    </lineage>
</organism>
<keyword evidence="2" id="KW-1185">Reference proteome</keyword>
<evidence type="ECO:0000313" key="2">
    <source>
        <dbReference type="Proteomes" id="UP001176429"/>
    </source>
</evidence>
<gene>
    <name evidence="1" type="ORF">Q5H93_21455</name>
</gene>
<proteinExistence type="predicted"/>
<evidence type="ECO:0000313" key="1">
    <source>
        <dbReference type="EMBL" id="MDO7877326.1"/>
    </source>
</evidence>
<accession>A0ABT9BGD2</accession>
<comment type="caution">
    <text evidence="1">The sequence shown here is derived from an EMBL/GenBank/DDBJ whole genome shotgun (WGS) entry which is preliminary data.</text>
</comment>